<dbReference type="AlphaFoldDB" id="C6PTV9"/>
<dbReference type="Pfam" id="PF13367">
    <property type="entry name" value="PrsW-protease"/>
    <property type="match status" value="1"/>
</dbReference>
<evidence type="ECO:0000313" key="4">
    <source>
        <dbReference type="Proteomes" id="UP000004198"/>
    </source>
</evidence>
<evidence type="ECO:0000259" key="2">
    <source>
        <dbReference type="Pfam" id="PF13240"/>
    </source>
</evidence>
<dbReference type="STRING" id="536227.Ccar_11360"/>
<reference evidence="3 4" key="1">
    <citation type="submission" date="2009-06" db="EMBL/GenBank/DDBJ databases">
        <title>The draft genome of Clostridium carboxidivorans P7.</title>
        <authorList>
            <consortium name="US DOE Joint Genome Institute (JGI-PGF)"/>
            <person name="Lucas S."/>
            <person name="Copeland A."/>
            <person name="Lapidus A."/>
            <person name="Glavina del Rio T."/>
            <person name="Tice H."/>
            <person name="Bruce D."/>
            <person name="Goodwin L."/>
            <person name="Pitluck S."/>
            <person name="Larimer F."/>
            <person name="Land M.L."/>
            <person name="Hauser L."/>
            <person name="Hemme C.L."/>
        </authorList>
    </citation>
    <scope>NUCLEOTIDE SEQUENCE [LARGE SCALE GENOMIC DNA]</scope>
    <source>
        <strain evidence="3 4">P7</strain>
    </source>
</reference>
<evidence type="ECO:0000256" key="1">
    <source>
        <dbReference type="SAM" id="Phobius"/>
    </source>
</evidence>
<name>C6PTV9_9CLOT</name>
<dbReference type="PANTHER" id="PTHR36844">
    <property type="entry name" value="PROTEASE PRSW"/>
    <property type="match status" value="1"/>
</dbReference>
<dbReference type="Pfam" id="PF13240">
    <property type="entry name" value="Zn_Ribbon_1"/>
    <property type="match status" value="1"/>
</dbReference>
<dbReference type="GO" id="GO:0008233">
    <property type="term" value="F:peptidase activity"/>
    <property type="evidence" value="ECO:0007669"/>
    <property type="project" value="InterPro"/>
</dbReference>
<comment type="caution">
    <text evidence="3">The sequence shown here is derived from an EMBL/GenBank/DDBJ whole genome shotgun (WGS) entry which is preliminary data.</text>
</comment>
<keyword evidence="1" id="KW-0812">Transmembrane</keyword>
<dbReference type="RefSeq" id="WP_007061111.1">
    <property type="nucleotide sequence ID" value="NZ_ACVI01000032.1"/>
</dbReference>
<keyword evidence="1" id="KW-0472">Membrane</keyword>
<evidence type="ECO:0000313" key="3">
    <source>
        <dbReference type="EMBL" id="EET87349.1"/>
    </source>
</evidence>
<dbReference type="PATRIC" id="fig|536227.13.peg.2377"/>
<dbReference type="eggNOG" id="COG2339">
    <property type="taxonomic scope" value="Bacteria"/>
</dbReference>
<feature type="transmembrane region" description="Helical" evidence="1">
    <location>
        <begin position="242"/>
        <end position="262"/>
    </location>
</feature>
<dbReference type="EMBL" id="ACVI01000032">
    <property type="protein sequence ID" value="EET87349.1"/>
    <property type="molecule type" value="Genomic_DNA"/>
</dbReference>
<feature type="transmembrane region" description="Helical" evidence="1">
    <location>
        <begin position="344"/>
        <end position="365"/>
    </location>
</feature>
<keyword evidence="4" id="KW-1185">Reference proteome</keyword>
<feature type="transmembrane region" description="Helical" evidence="1">
    <location>
        <begin position="282"/>
        <end position="302"/>
    </location>
</feature>
<protein>
    <recommendedName>
        <fullName evidence="2">Zinc-ribbon domain-containing protein</fullName>
    </recommendedName>
</protein>
<organism evidence="3 4">
    <name type="scientific">Clostridium carboxidivorans P7</name>
    <dbReference type="NCBI Taxonomy" id="536227"/>
    <lineage>
        <taxon>Bacteria</taxon>
        <taxon>Bacillati</taxon>
        <taxon>Bacillota</taxon>
        <taxon>Clostridia</taxon>
        <taxon>Eubacteriales</taxon>
        <taxon>Clostridiaceae</taxon>
        <taxon>Clostridium</taxon>
    </lineage>
</organism>
<feature type="transmembrane region" description="Helical" evidence="1">
    <location>
        <begin position="146"/>
        <end position="166"/>
    </location>
</feature>
<dbReference type="OrthoDB" id="9788304at2"/>
<dbReference type="InterPro" id="IPR026898">
    <property type="entry name" value="PrsW"/>
</dbReference>
<sequence>MSEDINYCPNCGAKNSDTSARFCGNCGFQFYNNRNYYREQQNSKTIGEQAKNTFDGFVNKVNTMAGGSGQVELKLRDLVTNVFEKHSVEERENIFICGTARTTPREQEISSEWPRPWLYSRVFMVFAVTFIVLVSLLKLFHNINAYPGIIFIGALAVPFSLLVFFWEVNAPRNINIFDVTKIFFIGGVFSLLVTLILDSMFSTGQLDYSGAILTGIIEEIGKLVVVAYFLKGRKEKYILNGLLLGAAVGAGFAVFETAGYGFRSLIVGNYSAMMSTIYLRGIFAFGSHIVWAAMSGAALAMVKKGNILTMDHIMNAQFFKFFVIAIGLHAIWDMPIDIGSDIHLVQIMLTAIAWIIILVLISVGLKQISNLNFRNR</sequence>
<proteinExistence type="predicted"/>
<feature type="domain" description="Zinc-ribbon" evidence="2">
    <location>
        <begin position="7"/>
        <end position="29"/>
    </location>
</feature>
<feature type="transmembrane region" description="Helical" evidence="1">
    <location>
        <begin position="209"/>
        <end position="230"/>
    </location>
</feature>
<accession>C6PTV9</accession>
<dbReference type="Proteomes" id="UP000004198">
    <property type="component" value="Unassembled WGS sequence"/>
</dbReference>
<dbReference type="PANTHER" id="PTHR36844:SF1">
    <property type="entry name" value="PROTEASE PRSW"/>
    <property type="match status" value="1"/>
</dbReference>
<feature type="transmembrane region" description="Helical" evidence="1">
    <location>
        <begin position="118"/>
        <end position="140"/>
    </location>
</feature>
<feature type="transmembrane region" description="Helical" evidence="1">
    <location>
        <begin position="178"/>
        <end position="197"/>
    </location>
</feature>
<keyword evidence="1" id="KW-1133">Transmembrane helix</keyword>
<dbReference type="InterPro" id="IPR026870">
    <property type="entry name" value="Zinc_ribbon_dom"/>
</dbReference>
<dbReference type="KEGG" id="cck:Ccar_11360"/>
<feature type="transmembrane region" description="Helical" evidence="1">
    <location>
        <begin position="314"/>
        <end position="332"/>
    </location>
</feature>
<gene>
    <name evidence="3" type="ORF">CcarbDRAFT_2226</name>
</gene>